<reference evidence="2" key="1">
    <citation type="submission" date="2021-12" db="EMBL/GenBank/DDBJ databases">
        <authorList>
            <person name="King R."/>
        </authorList>
    </citation>
    <scope>NUCLEOTIDE SEQUENCE</scope>
</reference>
<dbReference type="InterPro" id="IPR032675">
    <property type="entry name" value="LRR_dom_sf"/>
</dbReference>
<sequence>MSNESCINSEEITEVIFVNEVDVSSEEAPMDEWSSLVIESEENQKRFTFKLGLYHPGSGEICGKYISLSDSDVFRHPYYNYPAVTDPGIEKALLYPEVKYIYPDDGEELYLQICKEMDEAPIKSFISGLHKEVIDLRYYCVSFKGVRAMSLALRYNKTVKVFNLTANFLDVDACFHLGDMLSNNYTLVELNLSGCKIGPSGAKRILNGLMTNRSLRVLNLDKNDLTDQGMEYLSTAIFNNIAVQEISLSYNNITGKGLNCLTEVFETFNKFTKIDLSWNSLYTPGGLYNFLNRLGENKVLSDLNLSWNSIGGARFGTAIKNILCAPKLRYLNLSNNKLTNEGISNFLPGLTTAKNLVILDLSYNPMTLEDAKNMLNKIKDPQVKIQHLLMDNMFVDGEFLDILRQIKETKLKKNLVVTYAGVIGAFKIIDADMREILLNRAEILAKKPKKRKVDIVLVAMNLLKDNIELMPTKEFCYTMQQSCALLDNDLLEEIAAVFAGPRTSKTKTVDIKLLVDYMKRKWPDRKLPPIPPPKPEPVPVPDGENFKPKKQKKQ</sequence>
<dbReference type="PROSITE" id="PS51450">
    <property type="entry name" value="LRR"/>
    <property type="match status" value="1"/>
</dbReference>
<dbReference type="Pfam" id="PF13516">
    <property type="entry name" value="LRR_6"/>
    <property type="match status" value="4"/>
</dbReference>
<feature type="region of interest" description="Disordered" evidence="1">
    <location>
        <begin position="523"/>
        <end position="554"/>
    </location>
</feature>
<dbReference type="PANTHER" id="PTHR24114:SF2">
    <property type="entry name" value="F-BOX DOMAIN-CONTAINING PROTEIN-RELATED"/>
    <property type="match status" value="1"/>
</dbReference>
<dbReference type="SMART" id="SM00368">
    <property type="entry name" value="LRR_RI"/>
    <property type="match status" value="6"/>
</dbReference>
<dbReference type="SUPFAM" id="SSF52047">
    <property type="entry name" value="RNI-like"/>
    <property type="match status" value="1"/>
</dbReference>
<dbReference type="InterPro" id="IPR001611">
    <property type="entry name" value="Leu-rich_rpt"/>
</dbReference>
<dbReference type="Proteomes" id="UP001153292">
    <property type="component" value="Chromosome 6"/>
</dbReference>
<organism evidence="2 3">
    <name type="scientific">Chilo suppressalis</name>
    <name type="common">Asiatic rice borer moth</name>
    <dbReference type="NCBI Taxonomy" id="168631"/>
    <lineage>
        <taxon>Eukaryota</taxon>
        <taxon>Metazoa</taxon>
        <taxon>Ecdysozoa</taxon>
        <taxon>Arthropoda</taxon>
        <taxon>Hexapoda</taxon>
        <taxon>Insecta</taxon>
        <taxon>Pterygota</taxon>
        <taxon>Neoptera</taxon>
        <taxon>Endopterygota</taxon>
        <taxon>Lepidoptera</taxon>
        <taxon>Glossata</taxon>
        <taxon>Ditrysia</taxon>
        <taxon>Pyraloidea</taxon>
        <taxon>Crambidae</taxon>
        <taxon>Crambinae</taxon>
        <taxon>Chilo</taxon>
    </lineage>
</organism>
<dbReference type="InterPro" id="IPR052394">
    <property type="entry name" value="LRR-containing"/>
</dbReference>
<evidence type="ECO:0000256" key="1">
    <source>
        <dbReference type="SAM" id="MobiDB-lite"/>
    </source>
</evidence>
<dbReference type="EMBL" id="OU963899">
    <property type="protein sequence ID" value="CAH0406274.1"/>
    <property type="molecule type" value="Genomic_DNA"/>
</dbReference>
<dbReference type="PANTHER" id="PTHR24114">
    <property type="entry name" value="LEUCINE RICH REPEAT FAMILY PROTEIN"/>
    <property type="match status" value="1"/>
</dbReference>
<evidence type="ECO:0000313" key="2">
    <source>
        <dbReference type="EMBL" id="CAH0406274.1"/>
    </source>
</evidence>
<feature type="compositionally biased region" description="Pro residues" evidence="1">
    <location>
        <begin position="528"/>
        <end position="540"/>
    </location>
</feature>
<dbReference type="Gene3D" id="3.80.10.10">
    <property type="entry name" value="Ribonuclease Inhibitor"/>
    <property type="match status" value="1"/>
</dbReference>
<proteinExistence type="predicted"/>
<keyword evidence="3" id="KW-1185">Reference proteome</keyword>
<evidence type="ECO:0000313" key="3">
    <source>
        <dbReference type="Proteomes" id="UP001153292"/>
    </source>
</evidence>
<name>A0ABN8BBQ1_CHISP</name>
<accession>A0ABN8BBQ1</accession>
<protein>
    <submittedName>
        <fullName evidence="2">Uncharacterized protein</fullName>
    </submittedName>
</protein>
<gene>
    <name evidence="2" type="ORF">CHILSU_LOCUS9648</name>
</gene>